<dbReference type="SUPFAM" id="SSF53800">
    <property type="entry name" value="Chelatase"/>
    <property type="match status" value="1"/>
</dbReference>
<dbReference type="RefSeq" id="WP_344385853.1">
    <property type="nucleotide sequence ID" value="NZ_BAAATA010000047.1"/>
</dbReference>
<reference evidence="4 5" key="1">
    <citation type="journal article" date="2019" name="Int. J. Syst. Evol. Microbiol.">
        <title>The Global Catalogue of Microorganisms (GCM) 10K type strain sequencing project: providing services to taxonomists for standard genome sequencing and annotation.</title>
        <authorList>
            <consortium name="The Broad Institute Genomics Platform"/>
            <consortium name="The Broad Institute Genome Sequencing Center for Infectious Disease"/>
            <person name="Wu L."/>
            <person name="Ma J."/>
        </authorList>
    </citation>
    <scope>NUCLEOTIDE SEQUENCE [LARGE SCALE GENOMIC DNA]</scope>
    <source>
        <strain evidence="4 5">JCM 6307</strain>
    </source>
</reference>
<feature type="region of interest" description="Disordered" evidence="3">
    <location>
        <begin position="1"/>
        <end position="39"/>
    </location>
</feature>
<feature type="compositionally biased region" description="Low complexity" evidence="3">
    <location>
        <begin position="30"/>
        <end position="39"/>
    </location>
</feature>
<dbReference type="InterPro" id="IPR002762">
    <property type="entry name" value="CbiX-like"/>
</dbReference>
<protein>
    <submittedName>
        <fullName evidence="4">CbiX/SirB N-terminal domain-containing protein</fullName>
    </submittedName>
</protein>
<organism evidence="4 5">
    <name type="scientific">Streptomyces thermolineatus</name>
    <dbReference type="NCBI Taxonomy" id="44033"/>
    <lineage>
        <taxon>Bacteria</taxon>
        <taxon>Bacillati</taxon>
        <taxon>Actinomycetota</taxon>
        <taxon>Actinomycetes</taxon>
        <taxon>Kitasatosporales</taxon>
        <taxon>Streptomycetaceae</taxon>
        <taxon>Streptomyces</taxon>
    </lineage>
</organism>
<dbReference type="PANTHER" id="PTHR33542:SF5">
    <property type="entry name" value="FERROCHELATASE CHE1"/>
    <property type="match status" value="1"/>
</dbReference>
<dbReference type="PANTHER" id="PTHR33542">
    <property type="entry name" value="SIROHYDROCHLORIN FERROCHELATASE, CHLOROPLASTIC"/>
    <property type="match status" value="1"/>
</dbReference>
<dbReference type="InterPro" id="IPR050963">
    <property type="entry name" value="Sirohydro_Cobaltochel/CbiX"/>
</dbReference>
<evidence type="ECO:0000256" key="1">
    <source>
        <dbReference type="ARBA" id="ARBA00022723"/>
    </source>
</evidence>
<dbReference type="CDD" id="cd03416">
    <property type="entry name" value="CbiX_SirB_N"/>
    <property type="match status" value="1"/>
</dbReference>
<proteinExistence type="predicted"/>
<evidence type="ECO:0000313" key="4">
    <source>
        <dbReference type="EMBL" id="GAA2509153.1"/>
    </source>
</evidence>
<feature type="compositionally biased region" description="Polar residues" evidence="3">
    <location>
        <begin position="15"/>
        <end position="26"/>
    </location>
</feature>
<feature type="region of interest" description="Disordered" evidence="3">
    <location>
        <begin position="284"/>
        <end position="305"/>
    </location>
</feature>
<dbReference type="EMBL" id="BAAATA010000047">
    <property type="protein sequence ID" value="GAA2509153.1"/>
    <property type="molecule type" value="Genomic_DNA"/>
</dbReference>
<feature type="compositionally biased region" description="Pro residues" evidence="3">
    <location>
        <begin position="294"/>
        <end position="305"/>
    </location>
</feature>
<keyword evidence="5" id="KW-1185">Reference proteome</keyword>
<evidence type="ECO:0000313" key="5">
    <source>
        <dbReference type="Proteomes" id="UP001501358"/>
    </source>
</evidence>
<sequence length="305" mass="30969">MTESTPVSGPGPLDSTAQTASRTTGRPGSRPARLPRPYAPIRRPPALVVVAHGSRDPRALRTVRALLAEVRAQRPGVPVALGHIELNEPLLGDTLARLNGEAVLVPLLFGRGFHVKEDLPGALARAPHLRARVAPPLGPHPLLAQALHARLAEAGWRPLPAGGGRARGGAVVLASAGSRDPQSADDVRGIAHLLASRLGVPVVPARAAAASPSVPEAVADLTARGHDRIAVASCFIAPGRFSARCAAAAPPGAVVSAPLGDHPAMARLVLHRYDSLAAGPATGRAADRAAGPAAAPPHDAPAPCG</sequence>
<keyword evidence="1" id="KW-0479">Metal-binding</keyword>
<gene>
    <name evidence="4" type="ORF">GCM10010406_52000</name>
</gene>
<dbReference type="Proteomes" id="UP001501358">
    <property type="component" value="Unassembled WGS sequence"/>
</dbReference>
<comment type="caution">
    <text evidence="4">The sequence shown here is derived from an EMBL/GenBank/DDBJ whole genome shotgun (WGS) entry which is preliminary data.</text>
</comment>
<dbReference type="Gene3D" id="3.40.50.1400">
    <property type="match status" value="2"/>
</dbReference>
<feature type="compositionally biased region" description="Low complexity" evidence="3">
    <location>
        <begin position="284"/>
        <end position="293"/>
    </location>
</feature>
<accession>A0ABN3MUP1</accession>
<dbReference type="Pfam" id="PF01903">
    <property type="entry name" value="CbiX"/>
    <property type="match status" value="2"/>
</dbReference>
<evidence type="ECO:0000256" key="2">
    <source>
        <dbReference type="ARBA" id="ARBA00023239"/>
    </source>
</evidence>
<evidence type="ECO:0000256" key="3">
    <source>
        <dbReference type="SAM" id="MobiDB-lite"/>
    </source>
</evidence>
<keyword evidence="2" id="KW-0456">Lyase</keyword>
<name>A0ABN3MUP1_9ACTN</name>